<dbReference type="EMBL" id="CP003154">
    <property type="protein sequence ID" value="AFL74207.1"/>
    <property type="molecule type" value="Genomic_DNA"/>
</dbReference>
<keyword evidence="2" id="KW-1185">Reference proteome</keyword>
<dbReference type="STRING" id="765911.Thivi_2258"/>
<dbReference type="eggNOG" id="ENOG50330UM">
    <property type="taxonomic scope" value="Bacteria"/>
</dbReference>
<dbReference type="HOGENOM" id="CLU_148014_0_0_6"/>
<accession>I3YB39</accession>
<reference evidence="1 2" key="1">
    <citation type="submission" date="2012-06" db="EMBL/GenBank/DDBJ databases">
        <title>Complete sequence of Thiocystis violascens DSM 198.</title>
        <authorList>
            <consortium name="US DOE Joint Genome Institute"/>
            <person name="Lucas S."/>
            <person name="Han J."/>
            <person name="Lapidus A."/>
            <person name="Cheng J.-F."/>
            <person name="Goodwin L."/>
            <person name="Pitluck S."/>
            <person name="Peters L."/>
            <person name="Ovchinnikova G."/>
            <person name="Teshima H."/>
            <person name="Detter J.C."/>
            <person name="Han C."/>
            <person name="Tapia R."/>
            <person name="Land M."/>
            <person name="Hauser L."/>
            <person name="Kyrpides N."/>
            <person name="Ivanova N."/>
            <person name="Pagani I."/>
            <person name="Vogl K."/>
            <person name="Liu Z."/>
            <person name="Frigaard N.-U."/>
            <person name="Bryant D."/>
            <person name="Woyke T."/>
        </authorList>
    </citation>
    <scope>NUCLEOTIDE SEQUENCE [LARGE SCALE GENOMIC DNA]</scope>
    <source>
        <strain evidence="2">ATCC 17096 / DSM 198 / 6111</strain>
    </source>
</reference>
<dbReference type="KEGG" id="tvi:Thivi_2258"/>
<evidence type="ECO:0008006" key="3">
    <source>
        <dbReference type="Google" id="ProtNLM"/>
    </source>
</evidence>
<evidence type="ECO:0000313" key="1">
    <source>
        <dbReference type="EMBL" id="AFL74207.1"/>
    </source>
</evidence>
<proteinExistence type="predicted"/>
<organism evidence="1 2">
    <name type="scientific">Thiocystis violascens (strain ATCC 17096 / DSM 198 / 6111)</name>
    <name type="common">Chromatium violascens</name>
    <dbReference type="NCBI Taxonomy" id="765911"/>
    <lineage>
        <taxon>Bacteria</taxon>
        <taxon>Pseudomonadati</taxon>
        <taxon>Pseudomonadota</taxon>
        <taxon>Gammaproteobacteria</taxon>
        <taxon>Chromatiales</taxon>
        <taxon>Chromatiaceae</taxon>
        <taxon>Thiocystis</taxon>
    </lineage>
</organism>
<dbReference type="RefSeq" id="WP_014778654.1">
    <property type="nucleotide sequence ID" value="NC_018012.1"/>
</dbReference>
<evidence type="ECO:0000313" key="2">
    <source>
        <dbReference type="Proteomes" id="UP000006062"/>
    </source>
</evidence>
<name>I3YB39_THIV6</name>
<gene>
    <name evidence="1" type="ordered locus">Thivi_2258</name>
</gene>
<protein>
    <recommendedName>
        <fullName evidence="3">Lipoprotein</fullName>
    </recommendedName>
</protein>
<sequence length="147" mass="16002">MTKTLTFTTPGPRLLSGSTNLRWGVLLIVALTLLGLSGCRTAPVQDVDNRPVPAGLSMSDVSKAIQSAGNSLGWVMKETGPGMIVGTLFVRDHMAKVEISYSKSGYSIRYADSSNLKYDASKQTIHSNYAGWIQNLDNQIRRRLSVL</sequence>
<dbReference type="Proteomes" id="UP000006062">
    <property type="component" value="Chromosome"/>
</dbReference>
<dbReference type="AlphaFoldDB" id="I3YB39"/>